<dbReference type="GO" id="GO:0016853">
    <property type="term" value="F:isomerase activity"/>
    <property type="evidence" value="ECO:0007669"/>
    <property type="project" value="UniProtKB-KW"/>
</dbReference>
<reference evidence="11 12" key="1">
    <citation type="submission" date="2023-04" db="EMBL/GenBank/DDBJ databases">
        <title>Marinoamorphus aggregata gen. nov., sp. Nov., isolate from tissue of brittle star Ophioplocus japonicus.</title>
        <authorList>
            <person name="Kawano K."/>
            <person name="Sawayama S."/>
            <person name="Nakagawa S."/>
        </authorList>
    </citation>
    <scope>NUCLEOTIDE SEQUENCE [LARGE SCALE GENOMIC DNA]</scope>
    <source>
        <strain evidence="11 12">NKW23</strain>
    </source>
</reference>
<dbReference type="PANTHER" id="PTHR46390:SF1">
    <property type="entry name" value="MANNOSE-1-PHOSPHATE GUANYLYLTRANSFERASE"/>
    <property type="match status" value="1"/>
</dbReference>
<evidence type="ECO:0000256" key="1">
    <source>
        <dbReference type="ARBA" id="ARBA00006115"/>
    </source>
</evidence>
<dbReference type="Proteomes" id="UP001239909">
    <property type="component" value="Unassembled WGS sequence"/>
</dbReference>
<keyword evidence="12" id="KW-1185">Reference proteome</keyword>
<dbReference type="CDD" id="cd02213">
    <property type="entry name" value="cupin_PMI_typeII_C"/>
    <property type="match status" value="1"/>
</dbReference>
<evidence type="ECO:0000256" key="2">
    <source>
        <dbReference type="ARBA" id="ARBA00012387"/>
    </source>
</evidence>
<dbReference type="InterPro" id="IPR011051">
    <property type="entry name" value="RmlC_Cupin_sf"/>
</dbReference>
<dbReference type="InterPro" id="IPR014710">
    <property type="entry name" value="RmlC-like_jellyroll"/>
</dbReference>
<feature type="domain" description="Mannose-6-phosphate isomerase type II C-terminal" evidence="10">
    <location>
        <begin position="359"/>
        <end position="466"/>
    </location>
</feature>
<comment type="catalytic activity">
    <reaction evidence="7">
        <text>alpha-D-mannose 1-phosphate + GTP + H(+) = GDP-alpha-D-mannose + diphosphate</text>
        <dbReference type="Rhea" id="RHEA:15229"/>
        <dbReference type="ChEBI" id="CHEBI:15378"/>
        <dbReference type="ChEBI" id="CHEBI:33019"/>
        <dbReference type="ChEBI" id="CHEBI:37565"/>
        <dbReference type="ChEBI" id="CHEBI:57527"/>
        <dbReference type="ChEBI" id="CHEBI:58409"/>
        <dbReference type="EC" id="2.7.7.13"/>
    </reaction>
</comment>
<feature type="domain" description="Nucleotidyl transferase" evidence="9">
    <location>
        <begin position="6"/>
        <end position="281"/>
    </location>
</feature>
<organism evidence="11 12">
    <name type="scientific">Paralimibaculum aggregatum</name>
    <dbReference type="NCBI Taxonomy" id="3036245"/>
    <lineage>
        <taxon>Bacteria</taxon>
        <taxon>Pseudomonadati</taxon>
        <taxon>Pseudomonadota</taxon>
        <taxon>Alphaproteobacteria</taxon>
        <taxon>Rhodobacterales</taxon>
        <taxon>Paracoccaceae</taxon>
        <taxon>Paralimibaculum</taxon>
    </lineage>
</organism>
<dbReference type="GO" id="GO:0016779">
    <property type="term" value="F:nucleotidyltransferase activity"/>
    <property type="evidence" value="ECO:0007669"/>
    <property type="project" value="UniProtKB-KW"/>
</dbReference>
<dbReference type="InterPro" id="IPR029044">
    <property type="entry name" value="Nucleotide-diphossugar_trans"/>
</dbReference>
<dbReference type="InterPro" id="IPR006375">
    <property type="entry name" value="Man1P_GuaTrfase/Man6P_Isoase"/>
</dbReference>
<evidence type="ECO:0000259" key="9">
    <source>
        <dbReference type="Pfam" id="PF00483"/>
    </source>
</evidence>
<comment type="caution">
    <text evidence="11">The sequence shown here is derived from an EMBL/GenBank/DDBJ whole genome shotgun (WGS) entry which is preliminary data.</text>
</comment>
<sequence length="471" mass="50763">MATIYPVILCGGSGTRLWPVSRKSYPKQFCPLFAGGSLFQRTLERLAGQGYAEPILLTHQDFRFVVAEQLSDAGFQATRILLEPAGRNTAPAICLAALEVAAADPEGVLLVLPSDHLLADSAAFHAAVTAAAAAAEAGHLVTFGVTPDRPETGFGYIELAAAPEAGAQPFRGFVEKPDAARAAEMLASGRYLWNSGMFVFSAAAILAAFDAHAPEIRAACARARGEGREDLCFFRPEPEAYLDNPDISIDYAIMERSQGMVVPLDGGWNDLGSWRTVWSESAPDGDGVATTGPALAIGCRDTLLRAEHPDQRLVGIGLDRIVAVATGDAVLVADMDRAQEAREAVALLKAEGAPQATEFPRCYRPWGWYERLAHGPRFQVKQIMVKPGGILSLQSHHHRAEHWVVVAGTARVTVGEEVRLLSENESAYIPLGAVHRLENPGKLDLHLIEVQSGAYLGEDDITRYEDVYSRS</sequence>
<dbReference type="CDD" id="cd02509">
    <property type="entry name" value="GDP-M1P_Guanylyltransferase"/>
    <property type="match status" value="1"/>
</dbReference>
<dbReference type="SUPFAM" id="SSF53448">
    <property type="entry name" value="Nucleotide-diphospho-sugar transferases"/>
    <property type="match status" value="1"/>
</dbReference>
<evidence type="ECO:0000256" key="4">
    <source>
        <dbReference type="ARBA" id="ARBA00022695"/>
    </source>
</evidence>
<dbReference type="NCBIfam" id="TIGR01479">
    <property type="entry name" value="GMP_PMI"/>
    <property type="match status" value="1"/>
</dbReference>
<dbReference type="EC" id="2.7.7.13" evidence="2"/>
<dbReference type="EMBL" id="BSYI01000006">
    <property type="protein sequence ID" value="GMG81794.1"/>
    <property type="molecule type" value="Genomic_DNA"/>
</dbReference>
<evidence type="ECO:0000313" key="11">
    <source>
        <dbReference type="EMBL" id="GMG81794.1"/>
    </source>
</evidence>
<name>A0ABQ6LMC2_9RHOB</name>
<keyword evidence="3" id="KW-0808">Transferase</keyword>
<protein>
    <recommendedName>
        <fullName evidence="2">mannose-1-phosphate guanylyltransferase</fullName>
        <ecNumber evidence="2">2.7.7.13</ecNumber>
    </recommendedName>
</protein>
<keyword evidence="5" id="KW-0547">Nucleotide-binding</keyword>
<dbReference type="Gene3D" id="2.60.120.10">
    <property type="entry name" value="Jelly Rolls"/>
    <property type="match status" value="1"/>
</dbReference>
<evidence type="ECO:0000313" key="12">
    <source>
        <dbReference type="Proteomes" id="UP001239909"/>
    </source>
</evidence>
<keyword evidence="6" id="KW-0342">GTP-binding</keyword>
<dbReference type="SUPFAM" id="SSF51182">
    <property type="entry name" value="RmlC-like cupins"/>
    <property type="match status" value="1"/>
</dbReference>
<dbReference type="PANTHER" id="PTHR46390">
    <property type="entry name" value="MANNOSE-1-PHOSPHATE GUANYLYLTRANSFERASE"/>
    <property type="match status" value="1"/>
</dbReference>
<evidence type="ECO:0000256" key="7">
    <source>
        <dbReference type="ARBA" id="ARBA00047343"/>
    </source>
</evidence>
<dbReference type="Gene3D" id="3.90.550.10">
    <property type="entry name" value="Spore Coat Polysaccharide Biosynthesis Protein SpsA, Chain A"/>
    <property type="match status" value="1"/>
</dbReference>
<keyword evidence="11" id="KW-0413">Isomerase</keyword>
<dbReference type="InterPro" id="IPR051161">
    <property type="entry name" value="Mannose-6P_isomerase_type2"/>
</dbReference>
<gene>
    <name evidence="11" type="ORF">LNKW23_10070</name>
</gene>
<evidence type="ECO:0000259" key="10">
    <source>
        <dbReference type="Pfam" id="PF01050"/>
    </source>
</evidence>
<comment type="similarity">
    <text evidence="1 8">Belongs to the mannose-6-phosphate isomerase type 2 family.</text>
</comment>
<dbReference type="Pfam" id="PF01050">
    <property type="entry name" value="MannoseP_isomer"/>
    <property type="match status" value="1"/>
</dbReference>
<dbReference type="RefSeq" id="WP_285670514.1">
    <property type="nucleotide sequence ID" value="NZ_BSYI01000006.1"/>
</dbReference>
<keyword evidence="4 11" id="KW-0548">Nucleotidyltransferase</keyword>
<dbReference type="InterPro" id="IPR001538">
    <property type="entry name" value="Man6P_isomerase-2_C"/>
</dbReference>
<accession>A0ABQ6LMC2</accession>
<evidence type="ECO:0000256" key="8">
    <source>
        <dbReference type="RuleBase" id="RU004190"/>
    </source>
</evidence>
<evidence type="ECO:0000256" key="6">
    <source>
        <dbReference type="ARBA" id="ARBA00023134"/>
    </source>
</evidence>
<proteinExistence type="inferred from homology"/>
<dbReference type="InterPro" id="IPR005835">
    <property type="entry name" value="NTP_transferase_dom"/>
</dbReference>
<evidence type="ECO:0000256" key="3">
    <source>
        <dbReference type="ARBA" id="ARBA00022679"/>
    </source>
</evidence>
<dbReference type="InterPro" id="IPR049577">
    <property type="entry name" value="GMPP_N"/>
</dbReference>
<dbReference type="Pfam" id="PF00483">
    <property type="entry name" value="NTP_transferase"/>
    <property type="match status" value="1"/>
</dbReference>
<evidence type="ECO:0000256" key="5">
    <source>
        <dbReference type="ARBA" id="ARBA00022741"/>
    </source>
</evidence>